<protein>
    <recommendedName>
        <fullName evidence="1">Peptidase C1A papain C-terminal domain-containing protein</fullName>
    </recommendedName>
</protein>
<dbReference type="EMBL" id="RWGY01000002">
    <property type="protein sequence ID" value="TVU51383.1"/>
    <property type="molecule type" value="Genomic_DNA"/>
</dbReference>
<dbReference type="GO" id="GO:0006508">
    <property type="term" value="P:proteolysis"/>
    <property type="evidence" value="ECO:0007669"/>
    <property type="project" value="InterPro"/>
</dbReference>
<dbReference type="InterPro" id="IPR000668">
    <property type="entry name" value="Peptidase_C1A_C"/>
</dbReference>
<dbReference type="AlphaFoldDB" id="A0A5J9WTF5"/>
<dbReference type="Gramene" id="TVU51383">
    <property type="protein sequence ID" value="TVU51383"/>
    <property type="gene ID" value="EJB05_02808"/>
</dbReference>
<accession>A0A5J9WTF5</accession>
<dbReference type="GO" id="GO:0008234">
    <property type="term" value="F:cysteine-type peptidase activity"/>
    <property type="evidence" value="ECO:0007669"/>
    <property type="project" value="InterPro"/>
</dbReference>
<organism evidence="2 3">
    <name type="scientific">Eragrostis curvula</name>
    <name type="common">weeping love grass</name>
    <dbReference type="NCBI Taxonomy" id="38414"/>
    <lineage>
        <taxon>Eukaryota</taxon>
        <taxon>Viridiplantae</taxon>
        <taxon>Streptophyta</taxon>
        <taxon>Embryophyta</taxon>
        <taxon>Tracheophyta</taxon>
        <taxon>Spermatophyta</taxon>
        <taxon>Magnoliopsida</taxon>
        <taxon>Liliopsida</taxon>
        <taxon>Poales</taxon>
        <taxon>Poaceae</taxon>
        <taxon>PACMAD clade</taxon>
        <taxon>Chloridoideae</taxon>
        <taxon>Eragrostideae</taxon>
        <taxon>Eragrostidinae</taxon>
        <taxon>Eragrostis</taxon>
    </lineage>
</organism>
<dbReference type="InterPro" id="IPR025661">
    <property type="entry name" value="Pept_asp_AS"/>
</dbReference>
<evidence type="ECO:0000259" key="1">
    <source>
        <dbReference type="Pfam" id="PF00112"/>
    </source>
</evidence>
<evidence type="ECO:0000313" key="3">
    <source>
        <dbReference type="Proteomes" id="UP000324897"/>
    </source>
</evidence>
<dbReference type="InterPro" id="IPR038765">
    <property type="entry name" value="Papain-like_cys_pep_sf"/>
</dbReference>
<dbReference type="Pfam" id="PF00112">
    <property type="entry name" value="Peptidase_C1"/>
    <property type="match status" value="1"/>
</dbReference>
<reference evidence="2 3" key="1">
    <citation type="journal article" date="2019" name="Sci. Rep.">
        <title>A high-quality genome of Eragrostis curvula grass provides insights into Poaceae evolution and supports new strategies to enhance forage quality.</title>
        <authorList>
            <person name="Carballo J."/>
            <person name="Santos B.A.C.M."/>
            <person name="Zappacosta D."/>
            <person name="Garbus I."/>
            <person name="Selva J.P."/>
            <person name="Gallo C.A."/>
            <person name="Diaz A."/>
            <person name="Albertini E."/>
            <person name="Caccamo M."/>
            <person name="Echenique V."/>
        </authorList>
    </citation>
    <scope>NUCLEOTIDE SEQUENCE [LARGE SCALE GENOMIC DNA]</scope>
    <source>
        <strain evidence="3">cv. Victoria</strain>
        <tissue evidence="2">Leaf</tissue>
    </source>
</reference>
<feature type="non-terminal residue" evidence="2">
    <location>
        <position position="1"/>
    </location>
</feature>
<proteinExistence type="predicted"/>
<dbReference type="Gene3D" id="2.40.50.170">
    <property type="entry name" value="Cysteine proteinases. Chain C"/>
    <property type="match status" value="1"/>
</dbReference>
<dbReference type="SUPFAM" id="SSF54001">
    <property type="entry name" value="Cysteine proteinases"/>
    <property type="match status" value="1"/>
</dbReference>
<evidence type="ECO:0000313" key="2">
    <source>
        <dbReference type="EMBL" id="TVU51383.1"/>
    </source>
</evidence>
<feature type="domain" description="Peptidase C1A papain C-terminal" evidence="1">
    <location>
        <begin position="40"/>
        <end position="83"/>
    </location>
</feature>
<dbReference type="PROSITE" id="PS00640">
    <property type="entry name" value="THIOL_PROTEASE_ASN"/>
    <property type="match status" value="1"/>
</dbReference>
<gene>
    <name evidence="2" type="ORF">EJB05_02808</name>
</gene>
<dbReference type="OrthoDB" id="683764at2759"/>
<name>A0A5J9WTF5_9POAL</name>
<comment type="caution">
    <text evidence="2">The sequence shown here is derived from an EMBL/GenBank/DDBJ whole genome shotgun (WGS) entry which is preliminary data.</text>
</comment>
<sequence length="90" mass="10528">MVISCCGLHIFPLERLYTKLHLESKFLKAIENPNTTYDDTGLEFWLIKNSWGPRWGEYGYMRMWRDNSKEGLCGVLTHAIYPVRKTSSVN</sequence>
<keyword evidence="3" id="KW-1185">Reference proteome</keyword>
<dbReference type="Proteomes" id="UP000324897">
    <property type="component" value="Chromosome 6"/>
</dbReference>